<dbReference type="Proteomes" id="UP000251889">
    <property type="component" value="Unassembled WGS sequence"/>
</dbReference>
<keyword evidence="3 6" id="KW-0658">Purine biosynthesis</keyword>
<dbReference type="OrthoDB" id="9806170at2"/>
<comment type="function">
    <text evidence="6">Catalyzes the transfer of a formyl group from 10-formyltetrahydrofolate to 5-phospho-ribosyl-glycinamide (GAR), producing 5-phospho-ribosyl-N-formylglycinamide (FGAR) and tetrahydrofolate.</text>
</comment>
<feature type="site" description="Raises pKa of active site His" evidence="6">
    <location>
        <position position="149"/>
    </location>
</feature>
<feature type="binding site" evidence="6">
    <location>
        <position position="106"/>
    </location>
    <ligand>
        <name>(6R)-10-formyltetrahydrofolate</name>
        <dbReference type="ChEBI" id="CHEBI:195366"/>
    </ligand>
</feature>
<protein>
    <recommendedName>
        <fullName evidence="6">Phosphoribosylglycinamide formyltransferase</fullName>
        <ecNumber evidence="6">2.1.2.2</ecNumber>
    </recommendedName>
    <alternativeName>
        <fullName evidence="6">5'-phosphoribosylglycinamide transformylase</fullName>
    </alternativeName>
    <alternativeName>
        <fullName evidence="6">GAR transformylase</fullName>
        <shortName evidence="6">GART</shortName>
    </alternativeName>
</protein>
<name>A0A364Y766_9BACT</name>
<comment type="caution">
    <text evidence="8">The sequence shown here is derived from an EMBL/GenBank/DDBJ whole genome shotgun (WGS) entry which is preliminary data.</text>
</comment>
<dbReference type="PANTHER" id="PTHR43369:SF2">
    <property type="entry name" value="PHOSPHORIBOSYLGLYCINAMIDE FORMYLTRANSFERASE"/>
    <property type="match status" value="1"/>
</dbReference>
<keyword evidence="2 6" id="KW-0808">Transferase</keyword>
<gene>
    <name evidence="6" type="primary">purN</name>
    <name evidence="8" type="ORF">DQQ10_01585</name>
</gene>
<accession>A0A364Y766</accession>
<comment type="caution">
    <text evidence="6">Lacks conserved residue(s) required for the propagation of feature annotation.</text>
</comment>
<dbReference type="EC" id="2.1.2.2" evidence="6"/>
<dbReference type="HAMAP" id="MF_01930">
    <property type="entry name" value="PurN"/>
    <property type="match status" value="1"/>
</dbReference>
<feature type="active site" description="Proton donor" evidence="6">
    <location>
        <position position="108"/>
    </location>
</feature>
<dbReference type="RefSeq" id="WP_112745042.1">
    <property type="nucleotide sequence ID" value="NZ_QMFY01000001.1"/>
</dbReference>
<feature type="binding site" evidence="6">
    <location>
        <begin position="16"/>
        <end position="18"/>
    </location>
    <ligand>
        <name>N(1)-(5-phospho-beta-D-ribosyl)glycinamide</name>
        <dbReference type="ChEBI" id="CHEBI:143788"/>
    </ligand>
</feature>
<keyword evidence="9" id="KW-1185">Reference proteome</keyword>
<dbReference type="AlphaFoldDB" id="A0A364Y766"/>
<dbReference type="SUPFAM" id="SSF53328">
    <property type="entry name" value="Formyltransferase"/>
    <property type="match status" value="1"/>
</dbReference>
<comment type="similarity">
    <text evidence="4 6">Belongs to the GART family.</text>
</comment>
<evidence type="ECO:0000256" key="1">
    <source>
        <dbReference type="ARBA" id="ARBA00005054"/>
    </source>
</evidence>
<feature type="binding site" evidence="6">
    <location>
        <position position="62"/>
    </location>
    <ligand>
        <name>(6R)-10-formyltetrahydrofolate</name>
        <dbReference type="ChEBI" id="CHEBI:195366"/>
    </ligand>
</feature>
<evidence type="ECO:0000313" key="8">
    <source>
        <dbReference type="EMBL" id="RAW02827.1"/>
    </source>
</evidence>
<dbReference type="InterPro" id="IPR004607">
    <property type="entry name" value="GART"/>
</dbReference>
<evidence type="ECO:0000259" key="7">
    <source>
        <dbReference type="Pfam" id="PF00551"/>
    </source>
</evidence>
<evidence type="ECO:0000256" key="5">
    <source>
        <dbReference type="ARBA" id="ARBA00047664"/>
    </source>
</evidence>
<dbReference type="PANTHER" id="PTHR43369">
    <property type="entry name" value="PHOSPHORIBOSYLGLYCINAMIDE FORMYLTRANSFERASE"/>
    <property type="match status" value="1"/>
</dbReference>
<dbReference type="PROSITE" id="PS00373">
    <property type="entry name" value="GART"/>
    <property type="match status" value="1"/>
</dbReference>
<dbReference type="UniPathway" id="UPA00074">
    <property type="reaction ID" value="UER00126"/>
</dbReference>
<evidence type="ECO:0000256" key="4">
    <source>
        <dbReference type="ARBA" id="ARBA00038440"/>
    </source>
</evidence>
<dbReference type="EMBL" id="QMFY01000001">
    <property type="protein sequence ID" value="RAW02827.1"/>
    <property type="molecule type" value="Genomic_DNA"/>
</dbReference>
<dbReference type="GO" id="GO:0004644">
    <property type="term" value="F:phosphoribosylglycinamide formyltransferase activity"/>
    <property type="evidence" value="ECO:0007669"/>
    <property type="project" value="UniProtKB-UniRule"/>
</dbReference>
<dbReference type="GO" id="GO:0005829">
    <property type="term" value="C:cytosol"/>
    <property type="evidence" value="ECO:0007669"/>
    <property type="project" value="TreeGrafter"/>
</dbReference>
<evidence type="ECO:0000256" key="3">
    <source>
        <dbReference type="ARBA" id="ARBA00022755"/>
    </source>
</evidence>
<dbReference type="InterPro" id="IPR001555">
    <property type="entry name" value="GART_AS"/>
</dbReference>
<dbReference type="GO" id="GO:0006189">
    <property type="term" value="P:'de novo' IMP biosynthetic process"/>
    <property type="evidence" value="ECO:0007669"/>
    <property type="project" value="UniProtKB-UniRule"/>
</dbReference>
<comment type="pathway">
    <text evidence="1 6">Purine metabolism; IMP biosynthesis via de novo pathway; N(2)-formyl-N(1)-(5-phospho-D-ribosyl)glycinamide from N(1)-(5-phospho-D-ribosyl)glycinamide (10-formyl THF route): step 1/1.</text>
</comment>
<evidence type="ECO:0000313" key="9">
    <source>
        <dbReference type="Proteomes" id="UP000251889"/>
    </source>
</evidence>
<dbReference type="Pfam" id="PF00551">
    <property type="entry name" value="Formyl_trans_N"/>
    <property type="match status" value="1"/>
</dbReference>
<reference evidence="8 9" key="1">
    <citation type="submission" date="2018-06" db="EMBL/GenBank/DDBJ databases">
        <title>Chryseolinea flavus sp. nov., a member of the phylum Bacteroidetes isolated from soil.</title>
        <authorList>
            <person name="Li Y."/>
            <person name="Wang J."/>
        </authorList>
    </citation>
    <scope>NUCLEOTIDE SEQUENCE [LARGE SCALE GENOMIC DNA]</scope>
    <source>
        <strain evidence="8 9">SDU1-6</strain>
    </source>
</reference>
<comment type="catalytic activity">
    <reaction evidence="5 6">
        <text>N(1)-(5-phospho-beta-D-ribosyl)glycinamide + (6R)-10-formyltetrahydrofolate = N(2)-formyl-N(1)-(5-phospho-beta-D-ribosyl)glycinamide + (6S)-5,6,7,8-tetrahydrofolate + H(+)</text>
        <dbReference type="Rhea" id="RHEA:15053"/>
        <dbReference type="ChEBI" id="CHEBI:15378"/>
        <dbReference type="ChEBI" id="CHEBI:57453"/>
        <dbReference type="ChEBI" id="CHEBI:143788"/>
        <dbReference type="ChEBI" id="CHEBI:147286"/>
        <dbReference type="ChEBI" id="CHEBI:195366"/>
        <dbReference type="EC" id="2.1.2.2"/>
    </reaction>
</comment>
<evidence type="ECO:0000256" key="6">
    <source>
        <dbReference type="HAMAP-Rule" id="MF_01930"/>
    </source>
</evidence>
<feature type="domain" description="Formyl transferase N-terminal" evidence="7">
    <location>
        <begin position="7"/>
        <end position="186"/>
    </location>
</feature>
<dbReference type="InterPro" id="IPR002376">
    <property type="entry name" value="Formyl_transf_N"/>
</dbReference>
<dbReference type="Gene3D" id="3.40.50.170">
    <property type="entry name" value="Formyl transferase, N-terminal domain"/>
    <property type="match status" value="1"/>
</dbReference>
<sequence length="195" mass="21840">MSDHKFRIAILASGSGSNAEEIFKHFKNHPAIEVSLLLSNNPGAYALERAKKFNIPAAVFTREEFKNGAIIQSLFAEHKITHIVLAGFLWLIPDYLIKDFPNKIINIHPALLPKFGGKGMYGMKVHEAVKANLESETGITIHEVNEHYDEGKIIFQASCSVTGDDTPESIAKKVHALEYEHFPKVIEQWITGYRA</sequence>
<evidence type="ECO:0000256" key="2">
    <source>
        <dbReference type="ARBA" id="ARBA00022679"/>
    </source>
</evidence>
<organism evidence="8 9">
    <name type="scientific">Pseudochryseolinea flava</name>
    <dbReference type="NCBI Taxonomy" id="2059302"/>
    <lineage>
        <taxon>Bacteria</taxon>
        <taxon>Pseudomonadati</taxon>
        <taxon>Bacteroidota</taxon>
        <taxon>Cytophagia</taxon>
        <taxon>Cytophagales</taxon>
        <taxon>Fulvivirgaceae</taxon>
        <taxon>Pseudochryseolinea</taxon>
    </lineage>
</organism>
<dbReference type="InterPro" id="IPR036477">
    <property type="entry name" value="Formyl_transf_N_sf"/>
</dbReference>
<proteinExistence type="inferred from homology"/>
<dbReference type="CDD" id="cd08645">
    <property type="entry name" value="FMT_core_GART"/>
    <property type="match status" value="1"/>
</dbReference>